<keyword evidence="4" id="KW-0539">Nucleus</keyword>
<comment type="subcellular location">
    <subcellularLocation>
        <location evidence="1">Nucleus</location>
    </subcellularLocation>
</comment>
<evidence type="ECO:0000313" key="9">
    <source>
        <dbReference type="EMBL" id="RKU40779.1"/>
    </source>
</evidence>
<dbReference type="InterPro" id="IPR000232">
    <property type="entry name" value="HSF_DNA-bd"/>
</dbReference>
<evidence type="ECO:0000256" key="7">
    <source>
        <dbReference type="SAM" id="MobiDB-lite"/>
    </source>
</evidence>
<dbReference type="Proteomes" id="UP000275385">
    <property type="component" value="Unassembled WGS sequence"/>
</dbReference>
<evidence type="ECO:0000259" key="8">
    <source>
        <dbReference type="SMART" id="SM00415"/>
    </source>
</evidence>
<protein>
    <submittedName>
        <fullName evidence="9">Stress-responsive transcription factor hsf1</fullName>
    </submittedName>
</protein>
<keyword evidence="6" id="KW-0175">Coiled coil</keyword>
<accession>A0A420XZ18</accession>
<dbReference type="STRING" id="177199.A0A420XZ18"/>
<dbReference type="GO" id="GO:0043565">
    <property type="term" value="F:sequence-specific DNA binding"/>
    <property type="evidence" value="ECO:0007669"/>
    <property type="project" value="InterPro"/>
</dbReference>
<dbReference type="FunFam" id="1.10.10.10:FF:000173">
    <property type="entry name" value="Heat shock transcription factor Hsf1"/>
    <property type="match status" value="1"/>
</dbReference>
<comment type="similarity">
    <text evidence="2 5">Belongs to the HSF family.</text>
</comment>
<feature type="region of interest" description="Disordered" evidence="7">
    <location>
        <begin position="1"/>
        <end position="42"/>
    </location>
</feature>
<keyword evidence="3" id="KW-0238">DNA-binding</keyword>
<dbReference type="AlphaFoldDB" id="A0A420XZ18"/>
<dbReference type="EMBL" id="QVQW01000092">
    <property type="protein sequence ID" value="RKU40779.1"/>
    <property type="molecule type" value="Genomic_DNA"/>
</dbReference>
<feature type="coiled-coil region" evidence="6">
    <location>
        <begin position="353"/>
        <end position="387"/>
    </location>
</feature>
<dbReference type="InterPro" id="IPR036388">
    <property type="entry name" value="WH-like_DNA-bd_sf"/>
</dbReference>
<evidence type="ECO:0000313" key="10">
    <source>
        <dbReference type="Proteomes" id="UP000275385"/>
    </source>
</evidence>
<feature type="region of interest" description="Disordered" evidence="7">
    <location>
        <begin position="588"/>
        <end position="629"/>
    </location>
</feature>
<feature type="region of interest" description="Disordered" evidence="7">
    <location>
        <begin position="278"/>
        <end position="309"/>
    </location>
</feature>
<organism evidence="9 10">
    <name type="scientific">Coniochaeta pulveracea</name>
    <dbReference type="NCBI Taxonomy" id="177199"/>
    <lineage>
        <taxon>Eukaryota</taxon>
        <taxon>Fungi</taxon>
        <taxon>Dikarya</taxon>
        <taxon>Ascomycota</taxon>
        <taxon>Pezizomycotina</taxon>
        <taxon>Sordariomycetes</taxon>
        <taxon>Sordariomycetidae</taxon>
        <taxon>Coniochaetales</taxon>
        <taxon>Coniochaetaceae</taxon>
        <taxon>Coniochaeta</taxon>
    </lineage>
</organism>
<dbReference type="SUPFAM" id="SSF46785">
    <property type="entry name" value="Winged helix' DNA-binding domain"/>
    <property type="match status" value="1"/>
</dbReference>
<feature type="region of interest" description="Disordered" evidence="7">
    <location>
        <begin position="762"/>
        <end position="806"/>
    </location>
</feature>
<sequence>MYPSSVSSPTSRKRQAPGASPIVPITVPPMQQQQQQPYGTAQPDQLLRWNGAAVEGNPYADAAARTTGVNPYGVLSPAVGQYGQGIQAPTSTTLARRGMNSALVPTVPRPSPFESPPESWSNFGDDGYMPLQPQQLQQPPTSGTVDDNDSIEALEERALRAKKEAMNKRKQIPPFVQKLSSFLDESKNTDLIRWSDSGDSFIVIDEDEFAKKLIPELFKHNNYASFVRQLNMYGFHKRVGLSDNSMKASERKNKSPSEYYNPYFKRGHPNLLWLINKPKSGNKAGGSGNAKKQASMGKREDGEGDSEEDGVVDETFMAPNYTNTNNQVGSRAGGPVDLGTLPKKDLVQVKTQLDKLQQQQVAISQLIERLRRDHNTLLNQAVAFQNMHDRHENSINAILNFLANVFRKSLEEQGGAQTVQDLLASIIPGNPAQMPQPGSVVDLTDFVPAHHQRSQDAQNAGTPKRAQRLLPPIPVLGKVSAPSPSPSSGSSSTTATHPPYQIPQMGSVTELFDPSPSEPTTPGSAFIKNELQTHPQEGMMRIINDTNATNAQNAAGGSSGLDLPDMAAKTSATMSHEQRNKMLNIMAGNASSGGAHVPVNSVPPTSSPLPSQPRQPPSDGVGLGSTSLSPVLSSMPPPALYEIQNTQAEIDALQQMQADQATKIQELSSLLGPLSPIRHVSGLDEGGATNGYFDAANVDMDQYLDAGAFNDLTSFGNLGGQVTSSTDGNDFNFNLDGEAGGGGGGAAGDFLSAGAPGGGDLDHLGFDSGRVLDMGSGNNTPSPAGTEEIPRHDLESPPGAKRRRVQ</sequence>
<dbReference type="InterPro" id="IPR036390">
    <property type="entry name" value="WH_DNA-bd_sf"/>
</dbReference>
<dbReference type="Pfam" id="PF00447">
    <property type="entry name" value="HSF_DNA-bind"/>
    <property type="match status" value="1"/>
</dbReference>
<keyword evidence="10" id="KW-1185">Reference proteome</keyword>
<proteinExistence type="inferred from homology"/>
<reference evidence="9 10" key="1">
    <citation type="submission" date="2018-08" db="EMBL/GenBank/DDBJ databases">
        <title>Draft genome of the lignicolous fungus Coniochaeta pulveracea.</title>
        <authorList>
            <person name="Borstlap C.J."/>
            <person name="De Witt R.N."/>
            <person name="Botha A."/>
            <person name="Volschenk H."/>
        </authorList>
    </citation>
    <scope>NUCLEOTIDE SEQUENCE [LARGE SCALE GENOMIC DNA]</scope>
    <source>
        <strain evidence="9 10">CAB683</strain>
    </source>
</reference>
<dbReference type="GO" id="GO:0005634">
    <property type="term" value="C:nucleus"/>
    <property type="evidence" value="ECO:0007669"/>
    <property type="project" value="UniProtKB-SubCell"/>
</dbReference>
<gene>
    <name evidence="9" type="primary">HSF1</name>
    <name evidence="9" type="ORF">DL546_003860</name>
</gene>
<dbReference type="SMART" id="SM00415">
    <property type="entry name" value="HSF"/>
    <property type="match status" value="1"/>
</dbReference>
<dbReference type="GO" id="GO:0003700">
    <property type="term" value="F:DNA-binding transcription factor activity"/>
    <property type="evidence" value="ECO:0007669"/>
    <property type="project" value="InterPro"/>
</dbReference>
<name>A0A420XZ18_9PEZI</name>
<dbReference type="PANTHER" id="PTHR10015:SF427">
    <property type="entry name" value="HEAT SHOCK FACTOR PROTEIN"/>
    <property type="match status" value="1"/>
</dbReference>
<feature type="compositionally biased region" description="Pro residues" evidence="7">
    <location>
        <begin position="605"/>
        <end position="616"/>
    </location>
</feature>
<dbReference type="PRINTS" id="PR00056">
    <property type="entry name" value="HSFDOMAIN"/>
</dbReference>
<feature type="compositionally biased region" description="Polar residues" evidence="7">
    <location>
        <begin position="1"/>
        <end position="10"/>
    </location>
</feature>
<feature type="domain" description="HSF-type DNA-binding" evidence="8">
    <location>
        <begin position="171"/>
        <end position="278"/>
    </location>
</feature>
<feature type="compositionally biased region" description="Low complexity" evidence="7">
    <location>
        <begin position="28"/>
        <end position="42"/>
    </location>
</feature>
<comment type="caution">
    <text evidence="9">The sequence shown here is derived from an EMBL/GenBank/DDBJ whole genome shotgun (WGS) entry which is preliminary data.</text>
</comment>
<feature type="region of interest" description="Disordered" evidence="7">
    <location>
        <begin position="475"/>
        <end position="523"/>
    </location>
</feature>
<evidence type="ECO:0000256" key="2">
    <source>
        <dbReference type="ARBA" id="ARBA00006403"/>
    </source>
</evidence>
<dbReference type="Gene3D" id="1.10.10.10">
    <property type="entry name" value="Winged helix-like DNA-binding domain superfamily/Winged helix DNA-binding domain"/>
    <property type="match status" value="1"/>
</dbReference>
<evidence type="ECO:0000256" key="5">
    <source>
        <dbReference type="RuleBase" id="RU004020"/>
    </source>
</evidence>
<dbReference type="PANTHER" id="PTHR10015">
    <property type="entry name" value="HEAT SHOCK TRANSCRIPTION FACTOR"/>
    <property type="match status" value="1"/>
</dbReference>
<evidence type="ECO:0000256" key="1">
    <source>
        <dbReference type="ARBA" id="ARBA00004123"/>
    </source>
</evidence>
<feature type="compositionally biased region" description="Low complexity" evidence="7">
    <location>
        <begin position="480"/>
        <end position="499"/>
    </location>
</feature>
<evidence type="ECO:0000256" key="6">
    <source>
        <dbReference type="SAM" id="Coils"/>
    </source>
</evidence>
<dbReference type="OrthoDB" id="60033at2759"/>
<evidence type="ECO:0000256" key="4">
    <source>
        <dbReference type="ARBA" id="ARBA00023242"/>
    </source>
</evidence>
<evidence type="ECO:0000256" key="3">
    <source>
        <dbReference type="ARBA" id="ARBA00023125"/>
    </source>
</evidence>